<dbReference type="InterPro" id="IPR036188">
    <property type="entry name" value="FAD/NAD-bd_sf"/>
</dbReference>
<dbReference type="RefSeq" id="WP_338636015.1">
    <property type="nucleotide sequence ID" value="NZ_CP146516.1"/>
</dbReference>
<dbReference type="Pfam" id="PF07992">
    <property type="entry name" value="Pyr_redox_2"/>
    <property type="match status" value="1"/>
</dbReference>
<dbReference type="NCBIfam" id="TIGR01292">
    <property type="entry name" value="TRX_reduct"/>
    <property type="match status" value="1"/>
</dbReference>
<comment type="caution">
    <text evidence="10">The sequence shown here is derived from an EMBL/GenBank/DDBJ whole genome shotgun (WGS) entry which is preliminary data.</text>
</comment>
<evidence type="ECO:0000256" key="6">
    <source>
        <dbReference type="ARBA" id="ARBA00023284"/>
    </source>
</evidence>
<dbReference type="GO" id="GO:0004791">
    <property type="term" value="F:thioredoxin-disulfide reductase (NADPH) activity"/>
    <property type="evidence" value="ECO:0007669"/>
    <property type="project" value="UniProtKB-UniRule"/>
</dbReference>
<protein>
    <recommendedName>
        <fullName evidence="7">Thioredoxin reductase</fullName>
        <ecNumber evidence="7">1.8.1.9</ecNumber>
    </recommendedName>
</protein>
<evidence type="ECO:0000256" key="5">
    <source>
        <dbReference type="ARBA" id="ARBA00023157"/>
    </source>
</evidence>
<evidence type="ECO:0000256" key="4">
    <source>
        <dbReference type="ARBA" id="ARBA00023002"/>
    </source>
</evidence>
<dbReference type="PRINTS" id="PR00368">
    <property type="entry name" value="FADPNR"/>
</dbReference>
<sequence>MEKVVIIGSGPSGLTSAIYCARAALSPVVISGMQPGGQLTTTSIIENWPGHEDGIDGNKLMEEMRKQAIKVGARVETGTVTKIEKTNRNSFIVKREYEPEIEAKVVIVATGASAITLPLPNKEKLMGYGLSTCAVCDGFFYRNKKVAVVGGGDSAMEESMYLSKLANEVILIHRSDKFRASKAMQDRVIANPKIKVIYNTSVIDTLSDSQGLTGIVVQDKDGKKDNIKVDGLFMAIGHHPNTDFVKGLVEMDEKGYILTKNGTYTNIQGIFAAGDVEDKLYRQAITAAGRGCQAALQAERYLEGVEH</sequence>
<evidence type="ECO:0000259" key="9">
    <source>
        <dbReference type="Pfam" id="PF07992"/>
    </source>
</evidence>
<keyword evidence="2 7" id="KW-0285">Flavoprotein</keyword>
<feature type="domain" description="FAD/NAD(P)-binding" evidence="9">
    <location>
        <begin position="3"/>
        <end position="291"/>
    </location>
</feature>
<dbReference type="GO" id="GO:0019430">
    <property type="term" value="P:removal of superoxide radicals"/>
    <property type="evidence" value="ECO:0007669"/>
    <property type="project" value="UniProtKB-UniRule"/>
</dbReference>
<dbReference type="EC" id="1.8.1.9" evidence="7"/>
<evidence type="ECO:0000313" key="10">
    <source>
        <dbReference type="EMBL" id="RDB35252.1"/>
    </source>
</evidence>
<keyword evidence="11" id="KW-1185">Reference proteome</keyword>
<dbReference type="SUPFAM" id="SSF51905">
    <property type="entry name" value="FAD/NAD(P)-binding domain"/>
    <property type="match status" value="1"/>
</dbReference>
<evidence type="ECO:0000256" key="2">
    <source>
        <dbReference type="ARBA" id="ARBA00022630"/>
    </source>
</evidence>
<evidence type="ECO:0000256" key="1">
    <source>
        <dbReference type="ARBA" id="ARBA00009333"/>
    </source>
</evidence>
<gene>
    <name evidence="10" type="primary">trxB</name>
    <name evidence="10" type="ORF">DCC88_11025</name>
</gene>
<keyword evidence="8" id="KW-0521">NADP</keyword>
<keyword evidence="4 7" id="KW-0560">Oxidoreductase</keyword>
<dbReference type="Proteomes" id="UP000253934">
    <property type="component" value="Unassembled WGS sequence"/>
</dbReference>
<organism evidence="10 11">
    <name type="scientific">Spirobacillus cienkowskii</name>
    <dbReference type="NCBI Taxonomy" id="495820"/>
    <lineage>
        <taxon>Bacteria</taxon>
        <taxon>Pseudomonadati</taxon>
        <taxon>Bdellovibrionota</taxon>
        <taxon>Oligoflexia</taxon>
        <taxon>Silvanigrellales</taxon>
        <taxon>Spirobacillus</taxon>
    </lineage>
</organism>
<comment type="cofactor">
    <cofactor evidence="8">
        <name>FAD</name>
        <dbReference type="ChEBI" id="CHEBI:57692"/>
    </cofactor>
    <text evidence="8">Binds 1 FAD per subunit.</text>
</comment>
<comment type="similarity">
    <text evidence="1 7">Belongs to the class-II pyridine nucleotide-disulfide oxidoreductase family.</text>
</comment>
<comment type="catalytic activity">
    <reaction evidence="7">
        <text>[thioredoxin]-dithiol + NADP(+) = [thioredoxin]-disulfide + NADPH + H(+)</text>
        <dbReference type="Rhea" id="RHEA:20345"/>
        <dbReference type="Rhea" id="RHEA-COMP:10698"/>
        <dbReference type="Rhea" id="RHEA-COMP:10700"/>
        <dbReference type="ChEBI" id="CHEBI:15378"/>
        <dbReference type="ChEBI" id="CHEBI:29950"/>
        <dbReference type="ChEBI" id="CHEBI:50058"/>
        <dbReference type="ChEBI" id="CHEBI:57783"/>
        <dbReference type="ChEBI" id="CHEBI:58349"/>
        <dbReference type="EC" id="1.8.1.9"/>
    </reaction>
</comment>
<keyword evidence="5" id="KW-1015">Disulfide bond</keyword>
<dbReference type="InterPro" id="IPR050097">
    <property type="entry name" value="Ferredoxin-NADP_redctase_2"/>
</dbReference>
<dbReference type="InterPro" id="IPR023753">
    <property type="entry name" value="FAD/NAD-binding_dom"/>
</dbReference>
<dbReference type="EMBL" id="QOVW01000093">
    <property type="protein sequence ID" value="RDB35252.1"/>
    <property type="molecule type" value="Genomic_DNA"/>
</dbReference>
<dbReference type="PROSITE" id="PS00573">
    <property type="entry name" value="PYRIDINE_REDOX_2"/>
    <property type="match status" value="1"/>
</dbReference>
<dbReference type="Gene3D" id="3.50.50.60">
    <property type="entry name" value="FAD/NAD(P)-binding domain"/>
    <property type="match status" value="2"/>
</dbReference>
<keyword evidence="3 7" id="KW-0274">FAD</keyword>
<keyword evidence="6 7" id="KW-0676">Redox-active center</keyword>
<name>A0A369KNX3_9BACT</name>
<dbReference type="PRINTS" id="PR00469">
    <property type="entry name" value="PNDRDTASEII"/>
</dbReference>
<dbReference type="AlphaFoldDB" id="A0A369KNX3"/>
<dbReference type="GO" id="GO:0005737">
    <property type="term" value="C:cytoplasm"/>
    <property type="evidence" value="ECO:0007669"/>
    <property type="project" value="InterPro"/>
</dbReference>
<proteinExistence type="inferred from homology"/>
<evidence type="ECO:0000313" key="11">
    <source>
        <dbReference type="Proteomes" id="UP000253934"/>
    </source>
</evidence>
<dbReference type="PANTHER" id="PTHR48105">
    <property type="entry name" value="THIOREDOXIN REDUCTASE 1-RELATED-RELATED"/>
    <property type="match status" value="1"/>
</dbReference>
<comment type="subunit">
    <text evidence="7">Homodimer.</text>
</comment>
<reference evidence="10" key="1">
    <citation type="submission" date="2018-04" db="EMBL/GenBank/DDBJ databases">
        <title>Draft genome sequence of the Candidatus Spirobacillus cienkowskii, a pathogen of freshwater Daphnia species, reconstructed from hemolymph metagenomic reads.</title>
        <authorList>
            <person name="Bresciani L."/>
            <person name="Lemos L.N."/>
            <person name="Wale N."/>
            <person name="Lin J.Y."/>
            <person name="Fernandes G.R."/>
            <person name="Duffy M.A."/>
            <person name="Rodrigues J.M."/>
        </authorList>
    </citation>
    <scope>NUCLEOTIDE SEQUENCE [LARGE SCALE GENOMIC DNA]</scope>
    <source>
        <strain evidence="10">Binning01</strain>
    </source>
</reference>
<accession>A0A369KNX3</accession>
<evidence type="ECO:0000256" key="8">
    <source>
        <dbReference type="RuleBase" id="RU003881"/>
    </source>
</evidence>
<evidence type="ECO:0000256" key="7">
    <source>
        <dbReference type="RuleBase" id="RU003880"/>
    </source>
</evidence>
<dbReference type="InterPro" id="IPR005982">
    <property type="entry name" value="Thioredox_Rdtase"/>
</dbReference>
<dbReference type="InterPro" id="IPR008255">
    <property type="entry name" value="Pyr_nucl-diS_OxRdtase_2_AS"/>
</dbReference>
<evidence type="ECO:0000256" key="3">
    <source>
        <dbReference type="ARBA" id="ARBA00022827"/>
    </source>
</evidence>